<evidence type="ECO:0000256" key="9">
    <source>
        <dbReference type="ARBA" id="ARBA00023098"/>
    </source>
</evidence>
<dbReference type="PROSITE" id="PS50001">
    <property type="entry name" value="SH2"/>
    <property type="match status" value="2"/>
</dbReference>
<dbReference type="OrthoDB" id="269822at2759"/>
<evidence type="ECO:0000313" key="16">
    <source>
        <dbReference type="WBParaSite" id="SBAD_0000939401-mRNA-1"/>
    </source>
</evidence>
<dbReference type="InterPro" id="IPR036028">
    <property type="entry name" value="SH3-like_dom_sf"/>
</dbReference>
<dbReference type="GO" id="GO:0032587">
    <property type="term" value="C:ruffle membrane"/>
    <property type="evidence" value="ECO:0007669"/>
    <property type="project" value="TreeGrafter"/>
</dbReference>
<dbReference type="InterPro" id="IPR001192">
    <property type="entry name" value="PI-PLC_fam"/>
</dbReference>
<evidence type="ECO:0000256" key="11">
    <source>
        <dbReference type="PROSITE-ProRule" id="PRU00191"/>
    </source>
</evidence>
<evidence type="ECO:0000256" key="4">
    <source>
        <dbReference type="ARBA" id="ARBA00022737"/>
    </source>
</evidence>
<accession>A0A183IZL9</accession>
<dbReference type="EC" id="3.1.4.11" evidence="2 12"/>
<evidence type="ECO:0000256" key="12">
    <source>
        <dbReference type="RuleBase" id="RU361133"/>
    </source>
</evidence>
<dbReference type="InterPro" id="IPR035023">
    <property type="entry name" value="PLC-gamma_C-SH2"/>
</dbReference>
<dbReference type="PRINTS" id="PR00390">
    <property type="entry name" value="PHPHLIPASEC"/>
</dbReference>
<evidence type="ECO:0000256" key="5">
    <source>
        <dbReference type="ARBA" id="ARBA00022801"/>
    </source>
</evidence>
<comment type="catalytic activity">
    <reaction evidence="12">
        <text>a 1,2-diacyl-sn-glycero-3-phospho-(1D-myo-inositol-4,5-bisphosphate) + H2O = 1D-myo-inositol 1,4,5-trisphosphate + a 1,2-diacyl-sn-glycerol + H(+)</text>
        <dbReference type="Rhea" id="RHEA:33179"/>
        <dbReference type="ChEBI" id="CHEBI:15377"/>
        <dbReference type="ChEBI" id="CHEBI:15378"/>
        <dbReference type="ChEBI" id="CHEBI:17815"/>
        <dbReference type="ChEBI" id="CHEBI:58456"/>
        <dbReference type="ChEBI" id="CHEBI:203600"/>
        <dbReference type="EC" id="3.1.4.11"/>
    </reaction>
</comment>
<dbReference type="FunFam" id="3.30.505.10:FF:000011">
    <property type="entry name" value="1-phosphatidylinositol 4,5-bisphosphate phosphodiesterase gamma"/>
    <property type="match status" value="1"/>
</dbReference>
<dbReference type="SUPFAM" id="SSF50044">
    <property type="entry name" value="SH3-domain"/>
    <property type="match status" value="1"/>
</dbReference>
<evidence type="ECO:0000256" key="3">
    <source>
        <dbReference type="ARBA" id="ARBA00022443"/>
    </source>
</evidence>
<dbReference type="GO" id="GO:0010634">
    <property type="term" value="P:positive regulation of epithelial cell migration"/>
    <property type="evidence" value="ECO:0007669"/>
    <property type="project" value="TreeGrafter"/>
</dbReference>
<dbReference type="CDD" id="cd09932">
    <property type="entry name" value="SH2_C-SH2_PLC_gamma_like"/>
    <property type="match status" value="1"/>
</dbReference>
<dbReference type="InterPro" id="IPR017946">
    <property type="entry name" value="PLC-like_Pdiesterase_TIM-brl"/>
</dbReference>
<dbReference type="Gene3D" id="3.20.20.190">
    <property type="entry name" value="Phosphatidylinositol (PI) phosphodiesterase"/>
    <property type="match status" value="1"/>
</dbReference>
<keyword evidence="9 12" id="KW-0443">Lipid metabolism</keyword>
<dbReference type="GO" id="GO:0046488">
    <property type="term" value="P:phosphatidylinositol metabolic process"/>
    <property type="evidence" value="ECO:0007669"/>
    <property type="project" value="TreeGrafter"/>
</dbReference>
<dbReference type="InterPro" id="IPR000909">
    <property type="entry name" value="PLipase_C_PInositol-sp_X_dom"/>
</dbReference>
<feature type="domain" description="SH2" evidence="13">
    <location>
        <begin position="267"/>
        <end position="366"/>
    </location>
</feature>
<keyword evidence="7 12" id="KW-0442">Lipid degradation</keyword>
<evidence type="ECO:0000256" key="6">
    <source>
        <dbReference type="ARBA" id="ARBA00022837"/>
    </source>
</evidence>
<dbReference type="GO" id="GO:0051209">
    <property type="term" value="P:release of sequestered calcium ion into cytosol"/>
    <property type="evidence" value="ECO:0007669"/>
    <property type="project" value="TreeGrafter"/>
</dbReference>
<dbReference type="GO" id="GO:0004435">
    <property type="term" value="F:phosphatidylinositol-4,5-bisphosphate phospholipase C activity"/>
    <property type="evidence" value="ECO:0007669"/>
    <property type="project" value="UniProtKB-EC"/>
</dbReference>
<evidence type="ECO:0000256" key="2">
    <source>
        <dbReference type="ARBA" id="ARBA00012368"/>
    </source>
</evidence>
<keyword evidence="4" id="KW-0677">Repeat</keyword>
<dbReference type="GO" id="GO:0016042">
    <property type="term" value="P:lipid catabolic process"/>
    <property type="evidence" value="ECO:0007669"/>
    <property type="project" value="UniProtKB-KW"/>
</dbReference>
<proteinExistence type="predicted"/>
<dbReference type="Gene3D" id="3.30.505.10">
    <property type="entry name" value="SH2 domain"/>
    <property type="match status" value="2"/>
</dbReference>
<keyword evidence="15" id="KW-1185">Reference proteome</keyword>
<evidence type="ECO:0000256" key="8">
    <source>
        <dbReference type="ARBA" id="ARBA00022999"/>
    </source>
</evidence>
<dbReference type="SUPFAM" id="SSF55550">
    <property type="entry name" value="SH2 domain"/>
    <property type="match status" value="2"/>
</dbReference>
<keyword evidence="8 11" id="KW-0727">SH2 domain</keyword>
<dbReference type="InterPro" id="IPR000980">
    <property type="entry name" value="SH2"/>
</dbReference>
<reference evidence="14 15" key="2">
    <citation type="submission" date="2018-11" db="EMBL/GenBank/DDBJ databases">
        <authorList>
            <consortium name="Pathogen Informatics"/>
        </authorList>
    </citation>
    <scope>NUCLEOTIDE SEQUENCE [LARGE SCALE GENOMIC DNA]</scope>
</reference>
<keyword evidence="6" id="KW-0106">Calcium</keyword>
<dbReference type="Proteomes" id="UP000270296">
    <property type="component" value="Unassembled WGS sequence"/>
</dbReference>
<evidence type="ECO:0000313" key="14">
    <source>
        <dbReference type="EMBL" id="VDP20970.1"/>
    </source>
</evidence>
<dbReference type="InterPro" id="IPR036860">
    <property type="entry name" value="SH2_dom_sf"/>
</dbReference>
<keyword evidence="5 12" id="KW-0378">Hydrolase</keyword>
<evidence type="ECO:0000313" key="15">
    <source>
        <dbReference type="Proteomes" id="UP000270296"/>
    </source>
</evidence>
<dbReference type="GO" id="GO:0048015">
    <property type="term" value="P:phosphatidylinositol-mediated signaling"/>
    <property type="evidence" value="ECO:0007669"/>
    <property type="project" value="TreeGrafter"/>
</dbReference>
<comment type="cofactor">
    <cofactor evidence="1">
        <name>Ca(2+)</name>
        <dbReference type="ChEBI" id="CHEBI:29108"/>
    </cofactor>
</comment>
<dbReference type="PRINTS" id="PR00401">
    <property type="entry name" value="SH2DOMAIN"/>
</dbReference>
<evidence type="ECO:0000256" key="10">
    <source>
        <dbReference type="ARBA" id="ARBA00023224"/>
    </source>
</evidence>
<name>A0A183IZL9_9BILA</name>
<evidence type="ECO:0000259" key="13">
    <source>
        <dbReference type="PROSITE" id="PS50001"/>
    </source>
</evidence>
<dbReference type="Pfam" id="PF00017">
    <property type="entry name" value="SH2"/>
    <property type="match status" value="2"/>
</dbReference>
<organism evidence="16">
    <name type="scientific">Soboliphyme baturini</name>
    <dbReference type="NCBI Taxonomy" id="241478"/>
    <lineage>
        <taxon>Eukaryota</taxon>
        <taxon>Metazoa</taxon>
        <taxon>Ecdysozoa</taxon>
        <taxon>Nematoda</taxon>
        <taxon>Enoplea</taxon>
        <taxon>Dorylaimia</taxon>
        <taxon>Dioctophymatida</taxon>
        <taxon>Dioctophymatoidea</taxon>
        <taxon>Soboliphymatidae</taxon>
        <taxon>Soboliphyme</taxon>
    </lineage>
</organism>
<reference evidence="16" key="1">
    <citation type="submission" date="2016-06" db="UniProtKB">
        <authorList>
            <consortium name="WormBaseParasite"/>
        </authorList>
    </citation>
    <scope>IDENTIFICATION</scope>
</reference>
<dbReference type="SMART" id="SM00148">
    <property type="entry name" value="PLCXc"/>
    <property type="match status" value="1"/>
</dbReference>
<evidence type="ECO:0000256" key="1">
    <source>
        <dbReference type="ARBA" id="ARBA00001913"/>
    </source>
</evidence>
<dbReference type="Pfam" id="PF00388">
    <property type="entry name" value="PI-PLC-X"/>
    <property type="match status" value="1"/>
</dbReference>
<keyword evidence="3" id="KW-0728">SH3 domain</keyword>
<dbReference type="AlphaFoldDB" id="A0A183IZL9"/>
<sequence length="540" mass="62186">MDLTRYLTGDQLKSESSLDAYAKCLLMGCRCVERMFILKSNVLVDCWDGTKRGPSEAEIVIYHGYTMTTKLNLRDVLQTIKEYAFVTSEYPVILSIEDNCTLQFQRQLALDLKEILGDMLLTSPIDKEATKLPSPNQLLRKIIVKHKKLPTEAECRMNSTSYSSSVDESFQDQDLLALPDIQKKGVLHIRHPETNNWIMHVFVLFSDRLCFTQNVDVFLESWSSHEDLPSETLAGSRPSFLEDEDTDDQSEGLKETFAEELHLSEEWFHGKISRDDAVHLLKCHADLGNGLFLVRESTTFIGDYSLSFLYHATVHHCRIKTSQTRGVTYYFLQETKKMDTLYELISYYQDHMFNTPKFRTKLVTPCPQPMPHLNQPWFAGAIDKQQAEDMLNAYPLDGAFLIRYSGTSDNVFTLSFRVDGQIKHCRLKQEGHMFVVGSLQFENLIWVVEYYNKHELFHGVCLKYAVNNETIEKYSKELSCAPSGSYMDLERMDMMLMRATSSYAAKNDLELSFPLNAIISVTRKEDSYWYANESGCCDWA</sequence>
<feature type="domain" description="SH2" evidence="13">
    <location>
        <begin position="377"/>
        <end position="466"/>
    </location>
</feature>
<evidence type="ECO:0000256" key="7">
    <source>
        <dbReference type="ARBA" id="ARBA00022963"/>
    </source>
</evidence>
<dbReference type="PANTHER" id="PTHR10336">
    <property type="entry name" value="PHOSPHOINOSITIDE-SPECIFIC PHOSPHOLIPASE C FAMILY PROTEIN"/>
    <property type="match status" value="1"/>
</dbReference>
<dbReference type="SMART" id="SM00252">
    <property type="entry name" value="SH2"/>
    <property type="match status" value="2"/>
</dbReference>
<keyword evidence="10" id="KW-0807">Transducer</keyword>
<dbReference type="WBParaSite" id="SBAD_0000939401-mRNA-1">
    <property type="protein sequence ID" value="SBAD_0000939401-mRNA-1"/>
    <property type="gene ID" value="SBAD_0000939401"/>
</dbReference>
<gene>
    <name evidence="14" type="ORF">SBAD_LOCUS9067</name>
</gene>
<protein>
    <recommendedName>
        <fullName evidence="2 12">Phosphoinositide phospholipase C</fullName>
        <ecNumber evidence="2 12">3.1.4.11</ecNumber>
    </recommendedName>
</protein>
<dbReference type="SUPFAM" id="SSF51695">
    <property type="entry name" value="PLC-like phosphodiesterases"/>
    <property type="match status" value="1"/>
</dbReference>
<dbReference type="PANTHER" id="PTHR10336:SF159">
    <property type="entry name" value="1-PHOSPHATIDYLINOSITOL 4,5-BISPHOSPHATE PHOSPHODIESTERASE GAMMA"/>
    <property type="match status" value="1"/>
</dbReference>
<dbReference type="PROSITE" id="PS50007">
    <property type="entry name" value="PIPLC_X_DOMAIN"/>
    <property type="match status" value="1"/>
</dbReference>
<dbReference type="EMBL" id="UZAM01012274">
    <property type="protein sequence ID" value="VDP20970.1"/>
    <property type="molecule type" value="Genomic_DNA"/>
</dbReference>